<evidence type="ECO:0000256" key="1">
    <source>
        <dbReference type="ARBA" id="ARBA00022737"/>
    </source>
</evidence>
<dbReference type="PANTHER" id="PTHR10943:SF2">
    <property type="entry name" value="26S PROTEASOME NON-ATPASE REGULATORY SUBUNIT 1"/>
    <property type="match status" value="1"/>
</dbReference>
<dbReference type="Gene3D" id="1.25.10.10">
    <property type="entry name" value="Leucine-rich Repeat Variant"/>
    <property type="match status" value="1"/>
</dbReference>
<organism evidence="3 4">
    <name type="scientific">Lactuca sativa</name>
    <name type="common">Garden lettuce</name>
    <dbReference type="NCBI Taxonomy" id="4236"/>
    <lineage>
        <taxon>Eukaryota</taxon>
        <taxon>Viridiplantae</taxon>
        <taxon>Streptophyta</taxon>
        <taxon>Embryophyta</taxon>
        <taxon>Tracheophyta</taxon>
        <taxon>Spermatophyta</taxon>
        <taxon>Magnoliopsida</taxon>
        <taxon>eudicotyledons</taxon>
        <taxon>Gunneridae</taxon>
        <taxon>Pentapetalae</taxon>
        <taxon>asterids</taxon>
        <taxon>campanulids</taxon>
        <taxon>Asterales</taxon>
        <taxon>Asteraceae</taxon>
        <taxon>Cichorioideae</taxon>
        <taxon>Cichorieae</taxon>
        <taxon>Lactucinae</taxon>
        <taxon>Lactuca</taxon>
    </lineage>
</organism>
<dbReference type="InterPro" id="IPR011989">
    <property type="entry name" value="ARM-like"/>
</dbReference>
<evidence type="ECO:0000313" key="3">
    <source>
        <dbReference type="EMBL" id="KAJ0193918.1"/>
    </source>
</evidence>
<dbReference type="PANTHER" id="PTHR10943">
    <property type="entry name" value="26S PROTEASOME NON-ATPASE REGULATORY SUBUNIT"/>
    <property type="match status" value="1"/>
</dbReference>
<keyword evidence="1" id="KW-0677">Repeat</keyword>
<sequence>MLRRSSHHRSSPKDGDRSDRDKQRGGKGRDKDRERERERDIGGDRDRERDRVRVKREHGCEPEKEREERDQVKEKEHERPHRSGSRSEDMGVKGTGKRVVIEREEKLKIKAEQIDAIAKSSGGDIRNTITSLQYINLKIRFQGGNYFDMDQCVADAVQKESLHFCVSNYFIQFLFHFIVITKKYRFDRPTKDNILKFILGSVLSLCPYRGIHSLLSELLERHSQDKSHKILSKTEVQILCLLLECCEVAGISMGLLMVGTTSEKAAEMLVYAHETQHEKIIRGLALQITLTVYGREEEADTLIDQMTHDQDPILRFGGMYSGTTNNKAIT</sequence>
<dbReference type="Gene3D" id="1.10.8.60">
    <property type="match status" value="1"/>
</dbReference>
<feature type="compositionally biased region" description="Basic residues" evidence="2">
    <location>
        <begin position="1"/>
        <end position="10"/>
    </location>
</feature>
<comment type="caution">
    <text evidence="3">The sequence shown here is derived from an EMBL/GenBank/DDBJ whole genome shotgun (WGS) entry which is preliminary data.</text>
</comment>
<proteinExistence type="predicted"/>
<accession>A0A9R1UUP8</accession>
<keyword evidence="4" id="KW-1185">Reference proteome</keyword>
<name>A0A9R1UUP8_LACSA</name>
<reference evidence="3 4" key="1">
    <citation type="journal article" date="2017" name="Nat. Commun.">
        <title>Genome assembly with in vitro proximity ligation data and whole-genome triplication in lettuce.</title>
        <authorList>
            <person name="Reyes-Chin-Wo S."/>
            <person name="Wang Z."/>
            <person name="Yang X."/>
            <person name="Kozik A."/>
            <person name="Arikit S."/>
            <person name="Song C."/>
            <person name="Xia L."/>
            <person name="Froenicke L."/>
            <person name="Lavelle D.O."/>
            <person name="Truco M.J."/>
            <person name="Xia R."/>
            <person name="Zhu S."/>
            <person name="Xu C."/>
            <person name="Xu H."/>
            <person name="Xu X."/>
            <person name="Cox K."/>
            <person name="Korf I."/>
            <person name="Meyers B.C."/>
            <person name="Michelmore R.W."/>
        </authorList>
    </citation>
    <scope>NUCLEOTIDE SEQUENCE [LARGE SCALE GENOMIC DNA]</scope>
    <source>
        <strain evidence="4">cv. Salinas</strain>
        <tissue evidence="3">Seedlings</tissue>
    </source>
</reference>
<dbReference type="EMBL" id="NBSK02000008">
    <property type="protein sequence ID" value="KAJ0193918.1"/>
    <property type="molecule type" value="Genomic_DNA"/>
</dbReference>
<protein>
    <submittedName>
        <fullName evidence="3">Uncharacterized protein</fullName>
    </submittedName>
</protein>
<evidence type="ECO:0000256" key="2">
    <source>
        <dbReference type="SAM" id="MobiDB-lite"/>
    </source>
</evidence>
<gene>
    <name evidence="3" type="ORF">LSAT_V11C800451350</name>
</gene>
<dbReference type="AlphaFoldDB" id="A0A9R1UUP8"/>
<feature type="region of interest" description="Disordered" evidence="2">
    <location>
        <begin position="1"/>
        <end position="96"/>
    </location>
</feature>
<feature type="compositionally biased region" description="Basic and acidic residues" evidence="2">
    <location>
        <begin position="11"/>
        <end position="91"/>
    </location>
</feature>
<evidence type="ECO:0000313" key="4">
    <source>
        <dbReference type="Proteomes" id="UP000235145"/>
    </source>
</evidence>
<dbReference type="Proteomes" id="UP000235145">
    <property type="component" value="Unassembled WGS sequence"/>
</dbReference>